<organism evidence="1 2">
    <name type="scientific">Pseudomonas auratipiscis</name>
    <dbReference type="NCBI Taxonomy" id="3115853"/>
    <lineage>
        <taxon>Bacteria</taxon>
        <taxon>Pseudomonadati</taxon>
        <taxon>Pseudomonadota</taxon>
        <taxon>Gammaproteobacteria</taxon>
        <taxon>Pseudomonadales</taxon>
        <taxon>Pseudomonadaceae</taxon>
        <taxon>Pseudomonas</taxon>
    </lineage>
</organism>
<accession>A0AB35WQK5</accession>
<dbReference type="Proteomes" id="UP001307839">
    <property type="component" value="Unassembled WGS sequence"/>
</dbReference>
<evidence type="ECO:0000313" key="1">
    <source>
        <dbReference type="EMBL" id="MEE1866981.1"/>
    </source>
</evidence>
<evidence type="ECO:0000313" key="2">
    <source>
        <dbReference type="Proteomes" id="UP001307839"/>
    </source>
</evidence>
<proteinExistence type="predicted"/>
<comment type="caution">
    <text evidence="1">The sequence shown here is derived from an EMBL/GenBank/DDBJ whole genome shotgun (WGS) entry which is preliminary data.</text>
</comment>
<protein>
    <submittedName>
        <fullName evidence="1">Uncharacterized protein</fullName>
    </submittedName>
</protein>
<sequence>MPLWSAINILVEEGMLGDIDYWPISAESFDCILQGQARLGECLISQGWVSGWTDDCVVWLWYLGERSYIGTVEALRSVVDGASVDKPNDLYMRVRRTLAKLASTVISVPG</sequence>
<gene>
    <name evidence="1" type="ORF">V0R53_11305</name>
</gene>
<dbReference type="AlphaFoldDB" id="A0AB35WQK5"/>
<name>A0AB35WQK5_9PSED</name>
<dbReference type="RefSeq" id="WP_330079588.1">
    <property type="nucleotide sequence ID" value="NZ_JAZDCU010000006.1"/>
</dbReference>
<reference evidence="1 2" key="1">
    <citation type="submission" date="2024-01" db="EMBL/GenBank/DDBJ databases">
        <title>Unpublished Manusciprt.</title>
        <authorList>
            <person name="Duman M."/>
            <person name="Valdes E.G."/>
            <person name="Ajmi N."/>
            <person name="Altun S."/>
            <person name="Saticioglu I.B."/>
        </authorList>
    </citation>
    <scope>NUCLEOTIDE SEQUENCE [LARGE SCALE GENOMIC DNA]</scope>
    <source>
        <strain evidence="1 2">120P</strain>
    </source>
</reference>
<keyword evidence="2" id="KW-1185">Reference proteome</keyword>
<dbReference type="EMBL" id="JAZDQP010000007">
    <property type="protein sequence ID" value="MEE1866981.1"/>
    <property type="molecule type" value="Genomic_DNA"/>
</dbReference>